<keyword evidence="3" id="KW-0489">Methyltransferase</keyword>
<dbReference type="RefSeq" id="WP_230511141.1">
    <property type="nucleotide sequence ID" value="NZ_JAJITD010000010.1"/>
</dbReference>
<organism evidence="3 4">
    <name type="scientific">Paraburkholderia sejongensis</name>
    <dbReference type="NCBI Taxonomy" id="2886946"/>
    <lineage>
        <taxon>Bacteria</taxon>
        <taxon>Pseudomonadati</taxon>
        <taxon>Pseudomonadota</taxon>
        <taxon>Betaproteobacteria</taxon>
        <taxon>Burkholderiales</taxon>
        <taxon>Burkholderiaceae</taxon>
        <taxon>Paraburkholderia</taxon>
    </lineage>
</organism>
<keyword evidence="3" id="KW-0808">Transferase</keyword>
<evidence type="ECO:0000313" key="3">
    <source>
        <dbReference type="EMBL" id="MCC8394908.1"/>
    </source>
</evidence>
<protein>
    <submittedName>
        <fullName evidence="3">FkbM family methyltransferase</fullName>
    </submittedName>
</protein>
<evidence type="ECO:0000313" key="4">
    <source>
        <dbReference type="Proteomes" id="UP001431019"/>
    </source>
</evidence>
<dbReference type="PANTHER" id="PTHR34009">
    <property type="entry name" value="PROTEIN STAR"/>
    <property type="match status" value="1"/>
</dbReference>
<reference evidence="3 4" key="1">
    <citation type="submission" date="2021-11" db="EMBL/GenBank/DDBJ databases">
        <authorList>
            <person name="Oh E.-T."/>
            <person name="Kim S.-B."/>
        </authorList>
    </citation>
    <scope>NUCLEOTIDE SEQUENCE [LARGE SCALE GENOMIC DNA]</scope>
    <source>
        <strain evidence="3 4">MMS20-SJTR3</strain>
    </source>
</reference>
<name>A0ABS8JYJ4_9BURK</name>
<comment type="caution">
    <text evidence="3">The sequence shown here is derived from an EMBL/GenBank/DDBJ whole genome shotgun (WGS) entry which is preliminary data.</text>
</comment>
<keyword evidence="4" id="KW-1185">Reference proteome</keyword>
<sequence length="388" mass="45103">MPFVSYSQNREDVLLRRALADVTNGFYVDVGAQDPDEFSVTRTFYESGWRGVNIEPVEHWYRKLLESRPEDINVQKLVGTGSTPVEFYEIEDTGLSTVDRKQAEIHRNAGFRIIKSDQVPSRLDSILVEHNVGIIHFLKIDVEGSEADVIQSINFKVWRPWILVIEATIPMTSRLSDCSWQAHVEDSSYKFAYFDGLNKYFVASEKAELLEKFAAPPNVFDEYVTVGEKQNEENLEKLHETVRQLEESRRELDAETARSQKLAVEHDFIMLEHKRLSVRLAEKRVELTEVRAELHQTHASLARAKDERDDAYSKGQQLQIEQDLLRQRISTLSSEIDLLRSSTSWRMTAPIRALRLSCRSFLLKHTWVRKAWLCVRPVFAQLWHTVRR</sequence>
<feature type="coiled-coil region" evidence="1">
    <location>
        <begin position="228"/>
        <end position="321"/>
    </location>
</feature>
<evidence type="ECO:0000259" key="2">
    <source>
        <dbReference type="Pfam" id="PF05050"/>
    </source>
</evidence>
<evidence type="ECO:0000256" key="1">
    <source>
        <dbReference type="SAM" id="Coils"/>
    </source>
</evidence>
<dbReference type="NCBIfam" id="TIGR01444">
    <property type="entry name" value="fkbM_fam"/>
    <property type="match status" value="1"/>
</dbReference>
<dbReference type="PANTHER" id="PTHR34009:SF2">
    <property type="entry name" value="PROTEIN STAR"/>
    <property type="match status" value="1"/>
</dbReference>
<dbReference type="InterPro" id="IPR029063">
    <property type="entry name" value="SAM-dependent_MTases_sf"/>
</dbReference>
<proteinExistence type="predicted"/>
<accession>A0ABS8JYJ4</accession>
<keyword evidence="1" id="KW-0175">Coiled coil</keyword>
<dbReference type="InterPro" id="IPR006342">
    <property type="entry name" value="FkbM_mtfrase"/>
</dbReference>
<dbReference type="Proteomes" id="UP001431019">
    <property type="component" value="Unassembled WGS sequence"/>
</dbReference>
<dbReference type="EMBL" id="JAJITD010000010">
    <property type="protein sequence ID" value="MCC8394908.1"/>
    <property type="molecule type" value="Genomic_DNA"/>
</dbReference>
<dbReference type="InterPro" id="IPR053202">
    <property type="entry name" value="EGF_Rcpt_Signaling_Reg"/>
</dbReference>
<dbReference type="GO" id="GO:0032259">
    <property type="term" value="P:methylation"/>
    <property type="evidence" value="ECO:0007669"/>
    <property type="project" value="UniProtKB-KW"/>
</dbReference>
<dbReference type="SUPFAM" id="SSF53335">
    <property type="entry name" value="S-adenosyl-L-methionine-dependent methyltransferases"/>
    <property type="match status" value="1"/>
</dbReference>
<feature type="domain" description="Methyltransferase FkbM" evidence="2">
    <location>
        <begin position="29"/>
        <end position="169"/>
    </location>
</feature>
<gene>
    <name evidence="3" type="ORF">LJ656_20130</name>
</gene>
<dbReference type="Gene3D" id="3.40.50.150">
    <property type="entry name" value="Vaccinia Virus protein VP39"/>
    <property type="match status" value="1"/>
</dbReference>
<dbReference type="Pfam" id="PF05050">
    <property type="entry name" value="Methyltransf_21"/>
    <property type="match status" value="1"/>
</dbReference>
<dbReference type="GO" id="GO:0008168">
    <property type="term" value="F:methyltransferase activity"/>
    <property type="evidence" value="ECO:0007669"/>
    <property type="project" value="UniProtKB-KW"/>
</dbReference>